<dbReference type="Proteomes" id="UP000297739">
    <property type="component" value="Unassembled WGS sequence"/>
</dbReference>
<organism evidence="2 3">
    <name type="scientific">Hymenobacter elongatus</name>
    <dbReference type="NCBI Taxonomy" id="877208"/>
    <lineage>
        <taxon>Bacteria</taxon>
        <taxon>Pseudomonadati</taxon>
        <taxon>Bacteroidota</taxon>
        <taxon>Cytophagia</taxon>
        <taxon>Cytophagales</taxon>
        <taxon>Hymenobacteraceae</taxon>
        <taxon>Hymenobacter</taxon>
    </lineage>
</organism>
<name>A0A4Z0PLL6_9BACT</name>
<keyword evidence="1" id="KW-0812">Transmembrane</keyword>
<feature type="transmembrane region" description="Helical" evidence="1">
    <location>
        <begin position="33"/>
        <end position="50"/>
    </location>
</feature>
<protein>
    <submittedName>
        <fullName evidence="2">Uncharacterized protein</fullName>
    </submittedName>
</protein>
<feature type="transmembrane region" description="Helical" evidence="1">
    <location>
        <begin position="139"/>
        <end position="158"/>
    </location>
</feature>
<feature type="transmembrane region" description="Helical" evidence="1">
    <location>
        <begin position="56"/>
        <end position="77"/>
    </location>
</feature>
<dbReference type="EMBL" id="SRLD01000013">
    <property type="protein sequence ID" value="TGE16992.1"/>
    <property type="molecule type" value="Genomic_DNA"/>
</dbReference>
<evidence type="ECO:0000256" key="1">
    <source>
        <dbReference type="SAM" id="Phobius"/>
    </source>
</evidence>
<accession>A0A4Z0PLL6</accession>
<dbReference type="RefSeq" id="WP_135497269.1">
    <property type="nucleotide sequence ID" value="NZ_SRLD01000013.1"/>
</dbReference>
<gene>
    <name evidence="2" type="ORF">E5J99_08370</name>
</gene>
<keyword evidence="1" id="KW-0472">Membrane</keyword>
<keyword evidence="1" id="KW-1133">Transmembrane helix</keyword>
<feature type="transmembrane region" description="Helical" evidence="1">
    <location>
        <begin position="89"/>
        <end position="107"/>
    </location>
</feature>
<reference evidence="2 3" key="1">
    <citation type="submission" date="2019-04" db="EMBL/GenBank/DDBJ databases">
        <authorList>
            <person name="Feng G."/>
            <person name="Zhang J."/>
            <person name="Zhu H."/>
        </authorList>
    </citation>
    <scope>NUCLEOTIDE SEQUENCE [LARGE SCALE GENOMIC DNA]</scope>
    <source>
        <strain evidence="2 3">JCM 17223</strain>
    </source>
</reference>
<keyword evidence="3" id="KW-1185">Reference proteome</keyword>
<proteinExistence type="predicted"/>
<comment type="caution">
    <text evidence="2">The sequence shown here is derived from an EMBL/GenBank/DDBJ whole genome shotgun (WGS) entry which is preliminary data.</text>
</comment>
<feature type="transmembrane region" description="Helical" evidence="1">
    <location>
        <begin position="164"/>
        <end position="182"/>
    </location>
</feature>
<sequence length="188" mass="19412">MQTPATLSSASLPAATRPLAITPQELATNATDYLLWGTAVGAAAVAQAAAPDLRGLSFSVAIAGAGLLAFAFHFYRGWNQGVRSGQGEALRLLRLATWVLLAVLPALVPQLGWATVLPLMLFALGIRTFVAGGILQRRVLIFGGAAAWVFGSLALRFPAPVDQMILLTAAAAAALLLPGATLRTAARA</sequence>
<evidence type="ECO:0000313" key="2">
    <source>
        <dbReference type="EMBL" id="TGE16992.1"/>
    </source>
</evidence>
<dbReference type="AlphaFoldDB" id="A0A4Z0PLL6"/>
<evidence type="ECO:0000313" key="3">
    <source>
        <dbReference type="Proteomes" id="UP000297739"/>
    </source>
</evidence>
<feature type="transmembrane region" description="Helical" evidence="1">
    <location>
        <begin position="113"/>
        <end position="132"/>
    </location>
</feature>
<dbReference type="OrthoDB" id="886549at2"/>